<evidence type="ECO:0000256" key="1">
    <source>
        <dbReference type="SAM" id="MobiDB-lite"/>
    </source>
</evidence>
<evidence type="ECO:0000313" key="3">
    <source>
        <dbReference type="Proteomes" id="UP000000304"/>
    </source>
</evidence>
<protein>
    <submittedName>
        <fullName evidence="2">GD17364</fullName>
    </submittedName>
</protein>
<feature type="region of interest" description="Disordered" evidence="1">
    <location>
        <begin position="52"/>
        <end position="116"/>
    </location>
</feature>
<gene>
    <name evidence="2" type="primary">Dsim\GD17364</name>
    <name evidence="2" type="ORF">Dsim_GD17364</name>
</gene>
<organism evidence="2 3">
    <name type="scientific">Drosophila simulans</name>
    <name type="common">Fruit fly</name>
    <dbReference type="NCBI Taxonomy" id="7240"/>
    <lineage>
        <taxon>Eukaryota</taxon>
        <taxon>Metazoa</taxon>
        <taxon>Ecdysozoa</taxon>
        <taxon>Arthropoda</taxon>
        <taxon>Hexapoda</taxon>
        <taxon>Insecta</taxon>
        <taxon>Pterygota</taxon>
        <taxon>Neoptera</taxon>
        <taxon>Endopterygota</taxon>
        <taxon>Diptera</taxon>
        <taxon>Brachycera</taxon>
        <taxon>Muscomorpha</taxon>
        <taxon>Ephydroidea</taxon>
        <taxon>Drosophilidae</taxon>
        <taxon>Drosophila</taxon>
        <taxon>Sophophora</taxon>
    </lineage>
</organism>
<proteinExistence type="predicted"/>
<dbReference type="Proteomes" id="UP000000304">
    <property type="component" value="Chromosome X"/>
</dbReference>
<feature type="compositionally biased region" description="Low complexity" evidence="1">
    <location>
        <begin position="75"/>
        <end position="91"/>
    </location>
</feature>
<name>B4R6P2_DROSI</name>
<dbReference type="OrthoDB" id="6159439at2759"/>
<sequence>MHVSGWSSLLGLSMDAPNPELNPNSVTNASSLYMIHQMALIQQASAAAAAMAMYLQQQQHRQQAQPQQEPPQQEPPQQEQPQQQPQQAQQRDFNRELGIDPNNEQPINLGPLSPAHNNRAERSARWLSTLLPLALLST</sequence>
<feature type="compositionally biased region" description="Low complexity" evidence="1">
    <location>
        <begin position="52"/>
        <end position="67"/>
    </location>
</feature>
<dbReference type="AlphaFoldDB" id="B4R6P2"/>
<reference evidence="2 3" key="1">
    <citation type="journal article" date="2007" name="Nature">
        <title>Evolution of genes and genomes on the Drosophila phylogeny.</title>
        <authorList>
            <consortium name="Drosophila 12 Genomes Consortium"/>
            <person name="Clark A.G."/>
            <person name="Eisen M.B."/>
            <person name="Smith D.R."/>
            <person name="Bergman C.M."/>
            <person name="Oliver B."/>
            <person name="Markow T.A."/>
            <person name="Kaufman T.C."/>
            <person name="Kellis M."/>
            <person name="Gelbart W."/>
            <person name="Iyer V.N."/>
            <person name="Pollard D.A."/>
            <person name="Sackton T.B."/>
            <person name="Larracuente A.M."/>
            <person name="Singh N.D."/>
            <person name="Abad J.P."/>
            <person name="Abt D.N."/>
            <person name="Adryan B."/>
            <person name="Aguade M."/>
            <person name="Akashi H."/>
            <person name="Anderson W.W."/>
            <person name="Aquadro C.F."/>
            <person name="Ardell D.H."/>
            <person name="Arguello R."/>
            <person name="Artieri C.G."/>
            <person name="Barbash D.A."/>
            <person name="Barker D."/>
            <person name="Barsanti P."/>
            <person name="Batterham P."/>
            <person name="Batzoglou S."/>
            <person name="Begun D."/>
            <person name="Bhutkar A."/>
            <person name="Blanco E."/>
            <person name="Bosak S.A."/>
            <person name="Bradley R.K."/>
            <person name="Brand A.D."/>
            <person name="Brent M.R."/>
            <person name="Brooks A.N."/>
            <person name="Brown R.H."/>
            <person name="Butlin R.K."/>
            <person name="Caggese C."/>
            <person name="Calvi B.R."/>
            <person name="Bernardo de Carvalho A."/>
            <person name="Caspi A."/>
            <person name="Castrezana S."/>
            <person name="Celniker S.E."/>
            <person name="Chang J.L."/>
            <person name="Chapple C."/>
            <person name="Chatterji S."/>
            <person name="Chinwalla A."/>
            <person name="Civetta A."/>
            <person name="Clifton S.W."/>
            <person name="Comeron J.M."/>
            <person name="Costello J.C."/>
            <person name="Coyne J.A."/>
            <person name="Daub J."/>
            <person name="David R.G."/>
            <person name="Delcher A.L."/>
            <person name="Delehaunty K."/>
            <person name="Do C.B."/>
            <person name="Ebling H."/>
            <person name="Edwards K."/>
            <person name="Eickbush T."/>
            <person name="Evans J.D."/>
            <person name="Filipski A."/>
            <person name="Findeiss S."/>
            <person name="Freyhult E."/>
            <person name="Fulton L."/>
            <person name="Fulton R."/>
            <person name="Garcia A.C."/>
            <person name="Gardiner A."/>
            <person name="Garfield D.A."/>
            <person name="Garvin B.E."/>
            <person name="Gibson G."/>
            <person name="Gilbert D."/>
            <person name="Gnerre S."/>
            <person name="Godfrey J."/>
            <person name="Good R."/>
            <person name="Gotea V."/>
            <person name="Gravely B."/>
            <person name="Greenberg A.J."/>
            <person name="Griffiths-Jones S."/>
            <person name="Gross S."/>
            <person name="Guigo R."/>
            <person name="Gustafson E.A."/>
            <person name="Haerty W."/>
            <person name="Hahn M.W."/>
            <person name="Halligan D.L."/>
            <person name="Halpern A.L."/>
            <person name="Halter G.M."/>
            <person name="Han M.V."/>
            <person name="Heger A."/>
            <person name="Hillier L."/>
            <person name="Hinrichs A.S."/>
            <person name="Holmes I."/>
            <person name="Hoskins R.A."/>
            <person name="Hubisz M.J."/>
            <person name="Hultmark D."/>
            <person name="Huntley M.A."/>
            <person name="Jaffe D.B."/>
            <person name="Jagadeeshan S."/>
            <person name="Jeck W.R."/>
            <person name="Johnson J."/>
            <person name="Jones C.D."/>
            <person name="Jordan W.C."/>
            <person name="Karpen G.H."/>
            <person name="Kataoka E."/>
            <person name="Keightley P.D."/>
            <person name="Kheradpour P."/>
            <person name="Kirkness E.F."/>
            <person name="Koerich L.B."/>
            <person name="Kristiansen K."/>
            <person name="Kudrna D."/>
            <person name="Kulathinal R.J."/>
            <person name="Kumar S."/>
            <person name="Kwok R."/>
            <person name="Lander E."/>
            <person name="Langley C.H."/>
            <person name="Lapoint R."/>
            <person name="Lazzaro B.P."/>
            <person name="Lee S.J."/>
            <person name="Levesque L."/>
            <person name="Li R."/>
            <person name="Lin C.F."/>
            <person name="Lin M.F."/>
            <person name="Lindblad-Toh K."/>
            <person name="Llopart A."/>
            <person name="Long M."/>
            <person name="Low L."/>
            <person name="Lozovsky E."/>
            <person name="Lu J."/>
            <person name="Luo M."/>
            <person name="Machado C.A."/>
            <person name="Makalowski W."/>
            <person name="Marzo M."/>
            <person name="Matsuda M."/>
            <person name="Matzkin L."/>
            <person name="McAllister B."/>
            <person name="McBride C.S."/>
            <person name="McKernan B."/>
            <person name="McKernan K."/>
            <person name="Mendez-Lago M."/>
            <person name="Minx P."/>
            <person name="Mollenhauer M.U."/>
            <person name="Montooth K."/>
            <person name="Mount S.M."/>
            <person name="Mu X."/>
            <person name="Myers E."/>
            <person name="Negre B."/>
            <person name="Newfeld S."/>
            <person name="Nielsen R."/>
            <person name="Noor M.A."/>
            <person name="O'Grady P."/>
            <person name="Pachter L."/>
            <person name="Papaceit M."/>
            <person name="Parisi M.J."/>
            <person name="Parisi M."/>
            <person name="Parts L."/>
            <person name="Pedersen J.S."/>
            <person name="Pesole G."/>
            <person name="Phillippy A.M."/>
            <person name="Ponting C.P."/>
            <person name="Pop M."/>
            <person name="Porcelli D."/>
            <person name="Powell J.R."/>
            <person name="Prohaska S."/>
            <person name="Pruitt K."/>
            <person name="Puig M."/>
            <person name="Quesneville H."/>
            <person name="Ram K.R."/>
            <person name="Rand D."/>
            <person name="Rasmussen M.D."/>
            <person name="Reed L.K."/>
            <person name="Reenan R."/>
            <person name="Reily A."/>
            <person name="Remington K.A."/>
            <person name="Rieger T.T."/>
            <person name="Ritchie M.G."/>
            <person name="Robin C."/>
            <person name="Rogers Y.H."/>
            <person name="Rohde C."/>
            <person name="Rozas J."/>
            <person name="Rubenfield M.J."/>
            <person name="Ruiz A."/>
            <person name="Russo S."/>
            <person name="Salzberg S.L."/>
            <person name="Sanchez-Gracia A."/>
            <person name="Saranga D.J."/>
            <person name="Sato H."/>
            <person name="Schaeffer S.W."/>
            <person name="Schatz M.C."/>
            <person name="Schlenke T."/>
            <person name="Schwartz R."/>
            <person name="Segarra C."/>
            <person name="Singh R.S."/>
            <person name="Sirot L."/>
            <person name="Sirota M."/>
            <person name="Sisneros N.B."/>
            <person name="Smith C.D."/>
            <person name="Smith T.F."/>
            <person name="Spieth J."/>
            <person name="Stage D.E."/>
            <person name="Stark A."/>
            <person name="Stephan W."/>
            <person name="Strausberg R.L."/>
            <person name="Strempel S."/>
            <person name="Sturgill D."/>
            <person name="Sutton G."/>
            <person name="Sutton G.G."/>
            <person name="Tao W."/>
            <person name="Teichmann S."/>
            <person name="Tobari Y.N."/>
            <person name="Tomimura Y."/>
            <person name="Tsolas J.M."/>
            <person name="Valente V.L."/>
            <person name="Venter E."/>
            <person name="Venter J.C."/>
            <person name="Vicario S."/>
            <person name="Vieira F.G."/>
            <person name="Vilella A.J."/>
            <person name="Villasante A."/>
            <person name="Walenz B."/>
            <person name="Wang J."/>
            <person name="Wasserman M."/>
            <person name="Watts T."/>
            <person name="Wilson D."/>
            <person name="Wilson R.K."/>
            <person name="Wing R.A."/>
            <person name="Wolfner M.F."/>
            <person name="Wong A."/>
            <person name="Wong G.K."/>
            <person name="Wu C.I."/>
            <person name="Wu G."/>
            <person name="Yamamoto D."/>
            <person name="Yang H.P."/>
            <person name="Yang S.P."/>
            <person name="Yorke J.A."/>
            <person name="Yoshida K."/>
            <person name="Zdobnov E."/>
            <person name="Zhang P."/>
            <person name="Zhang Y."/>
            <person name="Zimin A.V."/>
            <person name="Baldwin J."/>
            <person name="Abdouelleil A."/>
            <person name="Abdulkadir J."/>
            <person name="Abebe A."/>
            <person name="Abera B."/>
            <person name="Abreu J."/>
            <person name="Acer S.C."/>
            <person name="Aftuck L."/>
            <person name="Alexander A."/>
            <person name="An P."/>
            <person name="Anderson E."/>
            <person name="Anderson S."/>
            <person name="Arachi H."/>
            <person name="Azer M."/>
            <person name="Bachantsang P."/>
            <person name="Barry A."/>
            <person name="Bayul T."/>
            <person name="Berlin A."/>
            <person name="Bessette D."/>
            <person name="Bloom T."/>
            <person name="Blye J."/>
            <person name="Boguslavskiy L."/>
            <person name="Bonnet C."/>
            <person name="Boukhgalter B."/>
            <person name="Bourzgui I."/>
            <person name="Brown A."/>
            <person name="Cahill P."/>
            <person name="Channer S."/>
            <person name="Cheshatsang Y."/>
            <person name="Chuda L."/>
            <person name="Citroen M."/>
            <person name="Collymore A."/>
            <person name="Cooke P."/>
            <person name="Costello M."/>
            <person name="D'Aco K."/>
            <person name="Daza R."/>
            <person name="De Haan G."/>
            <person name="DeGray S."/>
            <person name="DeMaso C."/>
            <person name="Dhargay N."/>
            <person name="Dooley K."/>
            <person name="Dooley E."/>
            <person name="Doricent M."/>
            <person name="Dorje P."/>
            <person name="Dorjee K."/>
            <person name="Dupes A."/>
            <person name="Elong R."/>
            <person name="Falk J."/>
            <person name="Farina A."/>
            <person name="Faro S."/>
            <person name="Ferguson D."/>
            <person name="Fisher S."/>
            <person name="Foley C.D."/>
            <person name="Franke A."/>
            <person name="Friedrich D."/>
            <person name="Gadbois L."/>
            <person name="Gearin G."/>
            <person name="Gearin C.R."/>
            <person name="Giannoukos G."/>
            <person name="Goode T."/>
            <person name="Graham J."/>
            <person name="Grandbois E."/>
            <person name="Grewal S."/>
            <person name="Gyaltsen K."/>
            <person name="Hafez N."/>
            <person name="Hagos B."/>
            <person name="Hall J."/>
            <person name="Henson C."/>
            <person name="Hollinger A."/>
            <person name="Honan T."/>
            <person name="Huard M.D."/>
            <person name="Hughes L."/>
            <person name="Hurhula B."/>
            <person name="Husby M.E."/>
            <person name="Kamat A."/>
            <person name="Kanga B."/>
            <person name="Kashin S."/>
            <person name="Khazanovich D."/>
            <person name="Kisner P."/>
            <person name="Lance K."/>
            <person name="Lara M."/>
            <person name="Lee W."/>
            <person name="Lennon N."/>
            <person name="Letendre F."/>
            <person name="LeVine R."/>
            <person name="Lipovsky A."/>
            <person name="Liu X."/>
            <person name="Liu J."/>
            <person name="Liu S."/>
            <person name="Lokyitsang T."/>
            <person name="Lokyitsang Y."/>
            <person name="Lubonja R."/>
            <person name="Lui A."/>
            <person name="MacDonald P."/>
            <person name="Magnisalis V."/>
            <person name="Maru K."/>
            <person name="Matthews C."/>
            <person name="McCusker W."/>
            <person name="McDonough S."/>
            <person name="Mehta T."/>
            <person name="Meldrim J."/>
            <person name="Meneus L."/>
            <person name="Mihai O."/>
            <person name="Mihalev A."/>
            <person name="Mihova T."/>
            <person name="Mittelman R."/>
            <person name="Mlenga V."/>
            <person name="Montmayeur A."/>
            <person name="Mulrain L."/>
            <person name="Navidi A."/>
            <person name="Naylor J."/>
            <person name="Negash T."/>
            <person name="Nguyen T."/>
            <person name="Nguyen N."/>
            <person name="Nicol R."/>
            <person name="Norbu C."/>
            <person name="Norbu N."/>
            <person name="Novod N."/>
            <person name="O'Neill B."/>
            <person name="Osman S."/>
            <person name="Markiewicz E."/>
            <person name="Oyono O.L."/>
            <person name="Patti C."/>
            <person name="Phunkhang P."/>
            <person name="Pierre F."/>
            <person name="Priest M."/>
            <person name="Raghuraman S."/>
            <person name="Rege F."/>
            <person name="Reyes R."/>
            <person name="Rise C."/>
            <person name="Rogov P."/>
            <person name="Ross K."/>
            <person name="Ryan E."/>
            <person name="Settipalli S."/>
            <person name="Shea T."/>
            <person name="Sherpa N."/>
            <person name="Shi L."/>
            <person name="Shih D."/>
            <person name="Sparrow T."/>
            <person name="Spaulding J."/>
            <person name="Stalker J."/>
            <person name="Stange-Thomann N."/>
            <person name="Stavropoulos S."/>
            <person name="Stone C."/>
            <person name="Strader C."/>
            <person name="Tesfaye S."/>
            <person name="Thomson T."/>
            <person name="Thoulutsang Y."/>
            <person name="Thoulutsang D."/>
            <person name="Topham K."/>
            <person name="Topping I."/>
            <person name="Tsamla T."/>
            <person name="Vassiliev H."/>
            <person name="Vo A."/>
            <person name="Wangchuk T."/>
            <person name="Wangdi T."/>
            <person name="Weiand M."/>
            <person name="Wilkinson J."/>
            <person name="Wilson A."/>
            <person name="Yadav S."/>
            <person name="Young G."/>
            <person name="Yu Q."/>
            <person name="Zembek L."/>
            <person name="Zhong D."/>
            <person name="Zimmer A."/>
            <person name="Zwirko Z."/>
            <person name="Jaffe D.B."/>
            <person name="Alvarez P."/>
            <person name="Brockman W."/>
            <person name="Butler J."/>
            <person name="Chin C."/>
            <person name="Gnerre S."/>
            <person name="Grabherr M."/>
            <person name="Kleber M."/>
            <person name="Mauceli E."/>
            <person name="MacCallum I."/>
        </authorList>
    </citation>
    <scope>NUCLEOTIDE SEQUENCE [LARGE SCALE GENOMIC DNA]</scope>
    <source>
        <strain evidence="3">white501</strain>
    </source>
</reference>
<dbReference type="EMBL" id="CM000366">
    <property type="protein sequence ID" value="EDX18241.1"/>
    <property type="molecule type" value="Genomic_DNA"/>
</dbReference>
<accession>B4R6P2</accession>
<dbReference type="HOGENOM" id="CLU_1857394_0_0_1"/>
<evidence type="ECO:0000313" key="2">
    <source>
        <dbReference type="EMBL" id="EDX18241.1"/>
    </source>
</evidence>
<keyword evidence="3" id="KW-1185">Reference proteome</keyword>